<protein>
    <submittedName>
        <fullName evidence="1">Uncharacterized protein</fullName>
    </submittedName>
</protein>
<evidence type="ECO:0000313" key="1">
    <source>
        <dbReference type="EMBL" id="RRT83265.1"/>
    </source>
</evidence>
<sequence length="95" mass="10122">MRRIGCTLGLTSTDTLGEVTVYGESSGAEIWQKGVVDSTSDASVATKLARALMDWVGRLSALSFFLPPRRGASWSMLSTAGKAPVDSRRLESVLS</sequence>
<comment type="caution">
    <text evidence="1">The sequence shown here is derived from an EMBL/GenBank/DDBJ whole genome shotgun (WGS) entry which is preliminary data.</text>
</comment>
<accession>A0A427B455</accession>
<evidence type="ECO:0000313" key="2">
    <source>
        <dbReference type="Proteomes" id="UP000287651"/>
    </source>
</evidence>
<organism evidence="1 2">
    <name type="scientific">Ensete ventricosum</name>
    <name type="common">Abyssinian banana</name>
    <name type="synonym">Musa ensete</name>
    <dbReference type="NCBI Taxonomy" id="4639"/>
    <lineage>
        <taxon>Eukaryota</taxon>
        <taxon>Viridiplantae</taxon>
        <taxon>Streptophyta</taxon>
        <taxon>Embryophyta</taxon>
        <taxon>Tracheophyta</taxon>
        <taxon>Spermatophyta</taxon>
        <taxon>Magnoliopsida</taxon>
        <taxon>Liliopsida</taxon>
        <taxon>Zingiberales</taxon>
        <taxon>Musaceae</taxon>
        <taxon>Ensete</taxon>
    </lineage>
</organism>
<dbReference type="Proteomes" id="UP000287651">
    <property type="component" value="Unassembled WGS sequence"/>
</dbReference>
<name>A0A427B455_ENSVE</name>
<dbReference type="EMBL" id="AMZH03000530">
    <property type="protein sequence ID" value="RRT83265.1"/>
    <property type="molecule type" value="Genomic_DNA"/>
</dbReference>
<proteinExistence type="predicted"/>
<reference evidence="1 2" key="1">
    <citation type="journal article" date="2014" name="Agronomy (Basel)">
        <title>A Draft Genome Sequence for Ensete ventricosum, the Drought-Tolerant Tree Against Hunger.</title>
        <authorList>
            <person name="Harrison J."/>
            <person name="Moore K.A."/>
            <person name="Paszkiewicz K."/>
            <person name="Jones T."/>
            <person name="Grant M."/>
            <person name="Ambacheew D."/>
            <person name="Muzemil S."/>
            <person name="Studholme D.J."/>
        </authorList>
    </citation>
    <scope>NUCLEOTIDE SEQUENCE [LARGE SCALE GENOMIC DNA]</scope>
</reference>
<gene>
    <name evidence="1" type="ORF">B296_00009641</name>
</gene>
<dbReference type="AlphaFoldDB" id="A0A427B455"/>